<protein>
    <submittedName>
        <fullName evidence="2">Uncharacterized protein</fullName>
    </submittedName>
</protein>
<accession>A0ABQ9EZG4</accession>
<proteinExistence type="predicted"/>
<gene>
    <name evidence="2" type="ORF">KUTeg_013886</name>
</gene>
<feature type="region of interest" description="Disordered" evidence="1">
    <location>
        <begin position="33"/>
        <end position="137"/>
    </location>
</feature>
<evidence type="ECO:0000256" key="1">
    <source>
        <dbReference type="SAM" id="MobiDB-lite"/>
    </source>
</evidence>
<organism evidence="2 3">
    <name type="scientific">Tegillarca granosa</name>
    <name type="common">Malaysian cockle</name>
    <name type="synonym">Anadara granosa</name>
    <dbReference type="NCBI Taxonomy" id="220873"/>
    <lineage>
        <taxon>Eukaryota</taxon>
        <taxon>Metazoa</taxon>
        <taxon>Spiralia</taxon>
        <taxon>Lophotrochozoa</taxon>
        <taxon>Mollusca</taxon>
        <taxon>Bivalvia</taxon>
        <taxon>Autobranchia</taxon>
        <taxon>Pteriomorphia</taxon>
        <taxon>Arcoida</taxon>
        <taxon>Arcoidea</taxon>
        <taxon>Arcidae</taxon>
        <taxon>Tegillarca</taxon>
    </lineage>
</organism>
<reference evidence="2 3" key="1">
    <citation type="submission" date="2022-12" db="EMBL/GenBank/DDBJ databases">
        <title>Chromosome-level genome of Tegillarca granosa.</title>
        <authorList>
            <person name="Kim J."/>
        </authorList>
    </citation>
    <scope>NUCLEOTIDE SEQUENCE [LARGE SCALE GENOMIC DNA]</scope>
    <source>
        <strain evidence="2">Teg-2019</strain>
        <tissue evidence="2">Adductor muscle</tissue>
    </source>
</reference>
<dbReference type="Proteomes" id="UP001217089">
    <property type="component" value="Unassembled WGS sequence"/>
</dbReference>
<name>A0ABQ9EZG4_TEGGR</name>
<keyword evidence="3" id="KW-1185">Reference proteome</keyword>
<feature type="compositionally biased region" description="Low complexity" evidence="1">
    <location>
        <begin position="83"/>
        <end position="99"/>
    </location>
</feature>
<dbReference type="EMBL" id="JARBDR010000657">
    <property type="protein sequence ID" value="KAJ8309012.1"/>
    <property type="molecule type" value="Genomic_DNA"/>
</dbReference>
<feature type="compositionally biased region" description="Basic residues" evidence="1">
    <location>
        <begin position="127"/>
        <end position="137"/>
    </location>
</feature>
<feature type="compositionally biased region" description="Basic residues" evidence="1">
    <location>
        <begin position="65"/>
        <end position="81"/>
    </location>
</feature>
<evidence type="ECO:0000313" key="2">
    <source>
        <dbReference type="EMBL" id="KAJ8309012.1"/>
    </source>
</evidence>
<comment type="caution">
    <text evidence="2">The sequence shown here is derived from an EMBL/GenBank/DDBJ whole genome shotgun (WGS) entry which is preliminary data.</text>
</comment>
<sequence length="155" mass="16874">MKDIPSLMKKCFPAGNVPEELSKYLVMKAVKRKNEDSFLDSPRSPKVKKKSTAANKKDSTPKVKVVAKKSSKKVTPARKQVKSPAASSFRALSASSVKSPLQKSPRMGAQNARSTKSVVLNGSPRKVSTKRFVKRRKAVTVDASIQTSPGFGKRS</sequence>
<feature type="compositionally biased region" description="Polar residues" evidence="1">
    <location>
        <begin position="111"/>
        <end position="120"/>
    </location>
</feature>
<evidence type="ECO:0000313" key="3">
    <source>
        <dbReference type="Proteomes" id="UP001217089"/>
    </source>
</evidence>